<comment type="caution">
    <text evidence="1">The sequence shown here is derived from an EMBL/GenBank/DDBJ whole genome shotgun (WGS) entry which is preliminary data.</text>
</comment>
<dbReference type="AlphaFoldDB" id="A0A0R0LYH4"/>
<organism evidence="1 2">
    <name type="scientific">Pseudoloma neurophilia</name>
    <dbReference type="NCBI Taxonomy" id="146866"/>
    <lineage>
        <taxon>Eukaryota</taxon>
        <taxon>Fungi</taxon>
        <taxon>Fungi incertae sedis</taxon>
        <taxon>Microsporidia</taxon>
        <taxon>Pseudoloma</taxon>
    </lineage>
</organism>
<dbReference type="Proteomes" id="UP000051530">
    <property type="component" value="Unassembled WGS sequence"/>
</dbReference>
<dbReference type="VEuPathDB" id="MicrosporidiaDB:M153_11957000234"/>
<reference evidence="1 2" key="1">
    <citation type="submission" date="2015-07" db="EMBL/GenBank/DDBJ databases">
        <title>The genome of Pseudoloma neurophilia, a relevant intracellular parasite of the zebrafish.</title>
        <authorList>
            <person name="Ndikumana S."/>
            <person name="Pelin A."/>
            <person name="Sanders J."/>
            <person name="Corradi N."/>
        </authorList>
    </citation>
    <scope>NUCLEOTIDE SEQUENCE [LARGE SCALE GENOMIC DNA]</scope>
    <source>
        <strain evidence="1 2">MK1</strain>
    </source>
</reference>
<accession>A0A0R0LYH4</accession>
<evidence type="ECO:0000313" key="2">
    <source>
        <dbReference type="Proteomes" id="UP000051530"/>
    </source>
</evidence>
<gene>
    <name evidence="1" type="ORF">M153_11957000234</name>
</gene>
<keyword evidence="2" id="KW-1185">Reference proteome</keyword>
<proteinExistence type="predicted"/>
<evidence type="ECO:0000313" key="1">
    <source>
        <dbReference type="EMBL" id="KRH92100.1"/>
    </source>
</evidence>
<sequence>MKNSSLFSEKDEIRSFVERYLHSGKIPEYPDNIQKKNKFF</sequence>
<dbReference type="EMBL" id="LGUB01001209">
    <property type="protein sequence ID" value="KRH92100.1"/>
    <property type="molecule type" value="Genomic_DNA"/>
</dbReference>
<name>A0A0R0LYH4_9MICR</name>
<protein>
    <submittedName>
        <fullName evidence="1">Uncharacterized protein</fullName>
    </submittedName>
</protein>